<accession>A0A1M5WQI8</accession>
<organism evidence="1 2">
    <name type="scientific">Wenyingzhuangia marina</name>
    <dbReference type="NCBI Taxonomy" id="1195760"/>
    <lineage>
        <taxon>Bacteria</taxon>
        <taxon>Pseudomonadati</taxon>
        <taxon>Bacteroidota</taxon>
        <taxon>Flavobacteriia</taxon>
        <taxon>Flavobacteriales</taxon>
        <taxon>Flavobacteriaceae</taxon>
        <taxon>Wenyingzhuangia</taxon>
    </lineage>
</organism>
<sequence length="44" mass="5176">MTEFTRPKRKKPNRLRVILLVAVLFFVLYLLKNADTLIAQFLGK</sequence>
<evidence type="ECO:0000313" key="1">
    <source>
        <dbReference type="EMBL" id="SHH89885.1"/>
    </source>
</evidence>
<dbReference type="EMBL" id="FQXQ01000006">
    <property type="protein sequence ID" value="SHH89885.1"/>
    <property type="molecule type" value="Genomic_DNA"/>
</dbReference>
<name>A0A1M5WQI8_9FLAO</name>
<dbReference type="AlphaFoldDB" id="A0A1M5WQI8"/>
<keyword evidence="2" id="KW-1185">Reference proteome</keyword>
<dbReference type="RefSeq" id="WP_262508096.1">
    <property type="nucleotide sequence ID" value="NZ_BMEN01000005.1"/>
</dbReference>
<reference evidence="2" key="1">
    <citation type="submission" date="2016-11" db="EMBL/GenBank/DDBJ databases">
        <authorList>
            <person name="Varghese N."/>
            <person name="Submissions S."/>
        </authorList>
    </citation>
    <scope>NUCLEOTIDE SEQUENCE [LARGE SCALE GENOMIC DNA]</scope>
    <source>
        <strain evidence="2">DSM 100572</strain>
    </source>
</reference>
<evidence type="ECO:0000313" key="2">
    <source>
        <dbReference type="Proteomes" id="UP000184109"/>
    </source>
</evidence>
<gene>
    <name evidence="1" type="ORF">SAMN05444281_2594</name>
</gene>
<dbReference type="Proteomes" id="UP000184109">
    <property type="component" value="Unassembled WGS sequence"/>
</dbReference>
<proteinExistence type="predicted"/>
<protein>
    <submittedName>
        <fullName evidence="1">Uncharacterized protein</fullName>
    </submittedName>
</protein>